<evidence type="ECO:0000313" key="2">
    <source>
        <dbReference type="Proteomes" id="UP001054837"/>
    </source>
</evidence>
<gene>
    <name evidence="1" type="ORF">CDAR_239771</name>
</gene>
<sequence length="109" mass="12360">MGKALRGRRRSSAMMVAVFRQFLDKKRRKTFPSVFDLECCSNLTFSLHARTSGSEVYSTVGKQKQMSILVLPLASFSFFDAFRCGDISANGSFVVSWNRRISPIRLNLK</sequence>
<dbReference type="AlphaFoldDB" id="A0AAV4QWG4"/>
<keyword evidence="2" id="KW-1185">Reference proteome</keyword>
<name>A0AAV4QWG4_9ARAC</name>
<comment type="caution">
    <text evidence="1">The sequence shown here is derived from an EMBL/GenBank/DDBJ whole genome shotgun (WGS) entry which is preliminary data.</text>
</comment>
<accession>A0AAV4QWG4</accession>
<dbReference type="Proteomes" id="UP001054837">
    <property type="component" value="Unassembled WGS sequence"/>
</dbReference>
<dbReference type="EMBL" id="BPLQ01005361">
    <property type="protein sequence ID" value="GIY14378.1"/>
    <property type="molecule type" value="Genomic_DNA"/>
</dbReference>
<protein>
    <submittedName>
        <fullName evidence="1">Uncharacterized protein</fullName>
    </submittedName>
</protein>
<reference evidence="1 2" key="1">
    <citation type="submission" date="2021-06" db="EMBL/GenBank/DDBJ databases">
        <title>Caerostris darwini draft genome.</title>
        <authorList>
            <person name="Kono N."/>
            <person name="Arakawa K."/>
        </authorList>
    </citation>
    <scope>NUCLEOTIDE SEQUENCE [LARGE SCALE GENOMIC DNA]</scope>
</reference>
<evidence type="ECO:0000313" key="1">
    <source>
        <dbReference type="EMBL" id="GIY14378.1"/>
    </source>
</evidence>
<proteinExistence type="predicted"/>
<organism evidence="1 2">
    <name type="scientific">Caerostris darwini</name>
    <dbReference type="NCBI Taxonomy" id="1538125"/>
    <lineage>
        <taxon>Eukaryota</taxon>
        <taxon>Metazoa</taxon>
        <taxon>Ecdysozoa</taxon>
        <taxon>Arthropoda</taxon>
        <taxon>Chelicerata</taxon>
        <taxon>Arachnida</taxon>
        <taxon>Araneae</taxon>
        <taxon>Araneomorphae</taxon>
        <taxon>Entelegynae</taxon>
        <taxon>Araneoidea</taxon>
        <taxon>Araneidae</taxon>
        <taxon>Caerostris</taxon>
    </lineage>
</organism>